<dbReference type="PANTHER" id="PTHR15410">
    <property type="entry name" value="HIRA-INTERACTING PROTEIN 3"/>
    <property type="match status" value="1"/>
</dbReference>
<dbReference type="InterPro" id="IPR037647">
    <property type="entry name" value="HIRIP3"/>
</dbReference>
<protein>
    <recommendedName>
        <fullName evidence="4">Transcriptional regulator</fullName>
    </recommendedName>
</protein>
<evidence type="ECO:0000313" key="3">
    <source>
        <dbReference type="Proteomes" id="UP000620104"/>
    </source>
</evidence>
<feature type="compositionally biased region" description="Acidic residues" evidence="1">
    <location>
        <begin position="182"/>
        <end position="194"/>
    </location>
</feature>
<reference evidence="2" key="1">
    <citation type="submission" date="2020-07" db="EMBL/GenBank/DDBJ databases">
        <title>Draft Genome Sequence of a Deep-Sea Yeast, Naganishia (Cryptococcus) liquefaciens strain N6.</title>
        <authorList>
            <person name="Han Y.W."/>
            <person name="Kajitani R."/>
            <person name="Morimoto H."/>
            <person name="Parhat M."/>
            <person name="Tsubouchi H."/>
            <person name="Bakenova O."/>
            <person name="Ogata M."/>
            <person name="Argunhan B."/>
            <person name="Aoki R."/>
            <person name="Kajiwara S."/>
            <person name="Itoh T."/>
            <person name="Iwasaki H."/>
        </authorList>
    </citation>
    <scope>NUCLEOTIDE SEQUENCE</scope>
    <source>
        <strain evidence="2">N6</strain>
    </source>
</reference>
<feature type="compositionally biased region" description="Basic and acidic residues" evidence="1">
    <location>
        <begin position="97"/>
        <end position="111"/>
    </location>
</feature>
<feature type="compositionally biased region" description="Basic and acidic residues" evidence="1">
    <location>
        <begin position="195"/>
        <end position="215"/>
    </location>
</feature>
<accession>A0A8H3YFA4</accession>
<proteinExistence type="predicted"/>
<dbReference type="Proteomes" id="UP000620104">
    <property type="component" value="Unassembled WGS sequence"/>
</dbReference>
<organism evidence="2 3">
    <name type="scientific">Naganishia liquefaciens</name>
    <dbReference type="NCBI Taxonomy" id="104408"/>
    <lineage>
        <taxon>Eukaryota</taxon>
        <taxon>Fungi</taxon>
        <taxon>Dikarya</taxon>
        <taxon>Basidiomycota</taxon>
        <taxon>Agaricomycotina</taxon>
        <taxon>Tremellomycetes</taxon>
        <taxon>Filobasidiales</taxon>
        <taxon>Filobasidiaceae</taxon>
        <taxon>Naganishia</taxon>
    </lineage>
</organism>
<keyword evidence="3" id="KW-1185">Reference proteome</keyword>
<dbReference type="EMBL" id="BLZA01000021">
    <property type="protein sequence ID" value="GHJ87083.1"/>
    <property type="molecule type" value="Genomic_DNA"/>
</dbReference>
<feature type="compositionally biased region" description="Basic and acidic residues" evidence="1">
    <location>
        <begin position="353"/>
        <end position="365"/>
    </location>
</feature>
<name>A0A8H3YFA4_9TREE</name>
<feature type="region of interest" description="Disordered" evidence="1">
    <location>
        <begin position="318"/>
        <end position="401"/>
    </location>
</feature>
<sequence>MPPLTHASLRAAVDAVVRRADTKGDIDAGLFTLKIAKQQIAKSLGVGAETLNDKPWKQTVKDLVFEAIESIDTLKSSPTKRTASPVTTDVAVLSHLMSDEERERRREEKRGRGTGRGKGAETKREVQSSDESERPSAPARRRKKLKLDPDSDSDADAGSSAAQALSRFKSKKTFRGPKVDPDDKEEGDGMNEVDDVPRGKGKTRDGRDGKRKEGNKPVNGQKTVPKDAKPSASTGSLAPVIDDERVKELKSIVIACGVRKQWKKEFQGLDTAEAQIAHLRRLLVDLGMRGQPTRGKARVIKEKREMAAELGDVLEFEAKRGLGITRRSGASTTDRPASRSPSPPARAPKARASRTEERAGSRSEEDGSGSGTQDEETEDTGNATRRQKRKMVALSEDSDTE</sequence>
<dbReference type="AlphaFoldDB" id="A0A8H3YFA4"/>
<gene>
    <name evidence="2" type="ORF">NliqN6_3485</name>
</gene>
<dbReference type="PANTHER" id="PTHR15410:SF2">
    <property type="entry name" value="HIRA-INTERACTING PROTEIN 3"/>
    <property type="match status" value="1"/>
</dbReference>
<evidence type="ECO:0008006" key="4">
    <source>
        <dbReference type="Google" id="ProtNLM"/>
    </source>
</evidence>
<comment type="caution">
    <text evidence="2">The sequence shown here is derived from an EMBL/GenBank/DDBJ whole genome shotgun (WGS) entry which is preliminary data.</text>
</comment>
<feature type="compositionally biased region" description="Low complexity" evidence="1">
    <location>
        <begin position="156"/>
        <end position="166"/>
    </location>
</feature>
<evidence type="ECO:0000256" key="1">
    <source>
        <dbReference type="SAM" id="MobiDB-lite"/>
    </source>
</evidence>
<feature type="region of interest" description="Disordered" evidence="1">
    <location>
        <begin position="92"/>
        <end position="241"/>
    </location>
</feature>
<evidence type="ECO:0000313" key="2">
    <source>
        <dbReference type="EMBL" id="GHJ87083.1"/>
    </source>
</evidence>
<dbReference type="GO" id="GO:0005634">
    <property type="term" value="C:nucleus"/>
    <property type="evidence" value="ECO:0007669"/>
    <property type="project" value="TreeGrafter"/>
</dbReference>
<feature type="compositionally biased region" description="Basic and acidic residues" evidence="1">
    <location>
        <begin position="118"/>
        <end position="134"/>
    </location>
</feature>
<dbReference type="OrthoDB" id="552755at2759"/>